<evidence type="ECO:0000313" key="3">
    <source>
        <dbReference type="Proteomes" id="UP000054995"/>
    </source>
</evidence>
<comment type="caution">
    <text evidence="2">The sequence shown here is derived from an EMBL/GenBank/DDBJ whole genome shotgun (WGS) entry which is preliminary data.</text>
</comment>
<evidence type="ECO:0000313" key="2">
    <source>
        <dbReference type="EMBL" id="KRY82871.1"/>
    </source>
</evidence>
<sequence>MHTPSVQCKQKLENSASTTSLDGHRCCYLLAWKAVCLRGSCHQQYLLELVRSFLLAWQREQISLICNVHSERSNE</sequence>
<keyword evidence="3" id="KW-1185">Reference proteome</keyword>
<protein>
    <submittedName>
        <fullName evidence="2">Uncharacterized protein</fullName>
    </submittedName>
</protein>
<name>A0A0V1F9V4_TRIPS</name>
<dbReference type="Proteomes" id="UP000054995">
    <property type="component" value="Unassembled WGS sequence"/>
</dbReference>
<feature type="region of interest" description="Disordered" evidence="1">
    <location>
        <begin position="1"/>
        <end position="20"/>
    </location>
</feature>
<dbReference type="EMBL" id="JYDT01000158">
    <property type="protein sequence ID" value="KRY82871.1"/>
    <property type="molecule type" value="Genomic_DNA"/>
</dbReference>
<organism evidence="2 3">
    <name type="scientific">Trichinella pseudospiralis</name>
    <name type="common">Parasitic roundworm</name>
    <dbReference type="NCBI Taxonomy" id="6337"/>
    <lineage>
        <taxon>Eukaryota</taxon>
        <taxon>Metazoa</taxon>
        <taxon>Ecdysozoa</taxon>
        <taxon>Nematoda</taxon>
        <taxon>Enoplea</taxon>
        <taxon>Dorylaimia</taxon>
        <taxon>Trichinellida</taxon>
        <taxon>Trichinellidae</taxon>
        <taxon>Trichinella</taxon>
    </lineage>
</organism>
<gene>
    <name evidence="2" type="ORF">T4D_8370</name>
</gene>
<evidence type="ECO:0000256" key="1">
    <source>
        <dbReference type="SAM" id="MobiDB-lite"/>
    </source>
</evidence>
<reference evidence="2 3" key="1">
    <citation type="submission" date="2015-01" db="EMBL/GenBank/DDBJ databases">
        <title>Evolution of Trichinella species and genotypes.</title>
        <authorList>
            <person name="Korhonen P.K."/>
            <person name="Edoardo P."/>
            <person name="Giuseppe L.R."/>
            <person name="Gasser R.B."/>
        </authorList>
    </citation>
    <scope>NUCLEOTIDE SEQUENCE [LARGE SCALE GENOMIC DNA]</scope>
    <source>
        <strain evidence="2">ISS470</strain>
    </source>
</reference>
<dbReference type="AlphaFoldDB" id="A0A0V1F9V4"/>
<accession>A0A0V1F9V4</accession>
<proteinExistence type="predicted"/>